<name>M4Z8R4_9BRAD</name>
<dbReference type="HOGENOM" id="CLU_045011_19_3_5"/>
<protein>
    <submittedName>
        <fullName evidence="1">Phosphoglycolate phosphatase</fullName>
    </submittedName>
</protein>
<dbReference type="GO" id="GO:0005829">
    <property type="term" value="C:cytosol"/>
    <property type="evidence" value="ECO:0007669"/>
    <property type="project" value="TreeGrafter"/>
</dbReference>
<dbReference type="RefSeq" id="WP_015667127.1">
    <property type="nucleotide sequence ID" value="NC_020453.1"/>
</dbReference>
<dbReference type="STRING" id="1245469.S58_40330"/>
<dbReference type="AlphaFoldDB" id="M4Z8R4"/>
<dbReference type="InterPro" id="IPR023198">
    <property type="entry name" value="PGP-like_dom2"/>
</dbReference>
<evidence type="ECO:0000313" key="2">
    <source>
        <dbReference type="Proteomes" id="UP000011841"/>
    </source>
</evidence>
<organism evidence="1 2">
    <name type="scientific">Bradyrhizobium oligotrophicum S58</name>
    <dbReference type="NCBI Taxonomy" id="1245469"/>
    <lineage>
        <taxon>Bacteria</taxon>
        <taxon>Pseudomonadati</taxon>
        <taxon>Pseudomonadota</taxon>
        <taxon>Alphaproteobacteria</taxon>
        <taxon>Hyphomicrobiales</taxon>
        <taxon>Nitrobacteraceae</taxon>
        <taxon>Bradyrhizobium</taxon>
    </lineage>
</organism>
<dbReference type="Gene3D" id="3.40.50.1000">
    <property type="entry name" value="HAD superfamily/HAD-like"/>
    <property type="match status" value="1"/>
</dbReference>
<reference evidence="1 2" key="1">
    <citation type="journal article" date="2013" name="Appl. Environ. Microbiol.">
        <title>Genome analysis suggests that the soil oligotrophic bacterium Agromonas oligotrophica (Bradyrhizobium oligotrophicum) is a nitrogen-fixing symbiont of Aeschynomene indica.</title>
        <authorList>
            <person name="Okubo T."/>
            <person name="Fukushima S."/>
            <person name="Itakura M."/>
            <person name="Oshima K."/>
            <person name="Longtonglang A."/>
            <person name="Teaumroong N."/>
            <person name="Mitsui H."/>
            <person name="Hattori M."/>
            <person name="Hattori R."/>
            <person name="Hattori T."/>
            <person name="Minamisawa K."/>
        </authorList>
    </citation>
    <scope>NUCLEOTIDE SEQUENCE [LARGE SCALE GENOMIC DNA]</scope>
    <source>
        <strain evidence="1 2">S58</strain>
    </source>
</reference>
<sequence length="214" mass="23917">MPYSLVIFDLDGTLADSFPWFRVHVNTVAQRFGFRQVKDEDIDGLRHASTREILDFLKVPRWKLPFIARHARQLKTAHAANIPLFAGVDIMLDTLAANGTRLALVSSDSEANARQKLGSRAGLFADFDCSASVFGKARKFRRVLKRLRVDPAEVIAIGDETRDIEAARAAGIAFGAVTWGYAAERALREHRPEMLFTRMEEIAERLVVPAGRNP</sequence>
<dbReference type="eggNOG" id="COG0546">
    <property type="taxonomic scope" value="Bacteria"/>
</dbReference>
<dbReference type="SFLD" id="SFLDS00003">
    <property type="entry name" value="Haloacid_Dehalogenase"/>
    <property type="match status" value="1"/>
</dbReference>
<dbReference type="EMBL" id="AP012603">
    <property type="protein sequence ID" value="BAM90019.1"/>
    <property type="molecule type" value="Genomic_DNA"/>
</dbReference>
<accession>M4Z8R4</accession>
<proteinExistence type="predicted"/>
<dbReference type="GeneID" id="301817840"/>
<dbReference type="InterPro" id="IPR050155">
    <property type="entry name" value="HAD-like_hydrolase_sf"/>
</dbReference>
<dbReference type="OrthoDB" id="9793014at2"/>
<evidence type="ECO:0000313" key="1">
    <source>
        <dbReference type="EMBL" id="BAM90019.1"/>
    </source>
</evidence>
<dbReference type="GO" id="GO:0008967">
    <property type="term" value="F:phosphoglycolate phosphatase activity"/>
    <property type="evidence" value="ECO:0007669"/>
    <property type="project" value="TreeGrafter"/>
</dbReference>
<dbReference type="InterPro" id="IPR023214">
    <property type="entry name" value="HAD_sf"/>
</dbReference>
<dbReference type="PANTHER" id="PTHR43434">
    <property type="entry name" value="PHOSPHOGLYCOLATE PHOSPHATASE"/>
    <property type="match status" value="1"/>
</dbReference>
<dbReference type="PATRIC" id="fig|1245469.3.peg.4121"/>
<dbReference type="KEGG" id="aol:S58_40330"/>
<dbReference type="PANTHER" id="PTHR43434:SF13">
    <property type="entry name" value="PHOSPHOGLYCOLATE PHOSPHATASE"/>
    <property type="match status" value="1"/>
</dbReference>
<dbReference type="InterPro" id="IPR006439">
    <property type="entry name" value="HAD-SF_hydro_IA"/>
</dbReference>
<keyword evidence="2" id="KW-1185">Reference proteome</keyword>
<dbReference type="GO" id="GO:0006281">
    <property type="term" value="P:DNA repair"/>
    <property type="evidence" value="ECO:0007669"/>
    <property type="project" value="TreeGrafter"/>
</dbReference>
<gene>
    <name evidence="1" type="ORF">S58_40330</name>
</gene>
<dbReference type="InterPro" id="IPR036412">
    <property type="entry name" value="HAD-like_sf"/>
</dbReference>
<dbReference type="InterPro" id="IPR041492">
    <property type="entry name" value="HAD_2"/>
</dbReference>
<dbReference type="Proteomes" id="UP000011841">
    <property type="component" value="Chromosome"/>
</dbReference>
<dbReference type="SUPFAM" id="SSF56784">
    <property type="entry name" value="HAD-like"/>
    <property type="match status" value="1"/>
</dbReference>
<dbReference type="SFLD" id="SFLDG01129">
    <property type="entry name" value="C1.5:_HAD__Beta-PGM__Phosphata"/>
    <property type="match status" value="1"/>
</dbReference>
<dbReference type="NCBIfam" id="TIGR01549">
    <property type="entry name" value="HAD-SF-IA-v1"/>
    <property type="match status" value="1"/>
</dbReference>
<dbReference type="Pfam" id="PF13419">
    <property type="entry name" value="HAD_2"/>
    <property type="match status" value="1"/>
</dbReference>
<dbReference type="Gene3D" id="1.10.150.240">
    <property type="entry name" value="Putative phosphatase, domain 2"/>
    <property type="match status" value="1"/>
</dbReference>